<reference evidence="2 3" key="1">
    <citation type="submission" date="2020-02" db="EMBL/GenBank/DDBJ databases">
        <title>Genome sequences of Thiorhodococcus mannitoliphagus and Thiorhodococcus minor, purple sulfur photosynthetic bacteria in the gammaproteobacterial family, Chromatiaceae.</title>
        <authorList>
            <person name="Aviles F.A."/>
            <person name="Meyer T.E."/>
            <person name="Kyndt J.A."/>
        </authorList>
    </citation>
    <scope>NUCLEOTIDE SEQUENCE [LARGE SCALE GENOMIC DNA]</scope>
    <source>
        <strain evidence="2 3">DSM 11518</strain>
    </source>
</reference>
<evidence type="ECO:0000313" key="3">
    <source>
        <dbReference type="Proteomes" id="UP000483379"/>
    </source>
</evidence>
<evidence type="ECO:0000259" key="1">
    <source>
        <dbReference type="Pfam" id="PF13529"/>
    </source>
</evidence>
<dbReference type="SUPFAM" id="SSF54001">
    <property type="entry name" value="Cysteine proteinases"/>
    <property type="match status" value="1"/>
</dbReference>
<dbReference type="Proteomes" id="UP000483379">
    <property type="component" value="Unassembled WGS sequence"/>
</dbReference>
<dbReference type="Gene3D" id="3.90.70.10">
    <property type="entry name" value="Cysteine proteinases"/>
    <property type="match status" value="1"/>
</dbReference>
<comment type="caution">
    <text evidence="2">The sequence shown here is derived from an EMBL/GenBank/DDBJ whole genome shotgun (WGS) entry which is preliminary data.</text>
</comment>
<dbReference type="Pfam" id="PF13529">
    <property type="entry name" value="Peptidase_C39_2"/>
    <property type="match status" value="1"/>
</dbReference>
<accession>A0A6M0JVK1</accession>
<proteinExistence type="predicted"/>
<dbReference type="AlphaFoldDB" id="A0A6M0JVK1"/>
<organism evidence="2 3">
    <name type="scientific">Thiorhodococcus minor</name>
    <dbReference type="NCBI Taxonomy" id="57489"/>
    <lineage>
        <taxon>Bacteria</taxon>
        <taxon>Pseudomonadati</taxon>
        <taxon>Pseudomonadota</taxon>
        <taxon>Gammaproteobacteria</taxon>
        <taxon>Chromatiales</taxon>
        <taxon>Chromatiaceae</taxon>
        <taxon>Thiorhodococcus</taxon>
    </lineage>
</organism>
<protein>
    <recommendedName>
        <fullName evidence="1">Peptidase C39-like domain-containing protein</fullName>
    </recommendedName>
</protein>
<dbReference type="InterPro" id="IPR038765">
    <property type="entry name" value="Papain-like_cys_pep_sf"/>
</dbReference>
<sequence length="303" mass="33101">MANPTSSFAKLFAAEAKKDHKRINHANTSLRPIFAILNTVQPAPPRGAYLQPPNASRVRDAINALPAAKKTRYATSLNWLSNYLPVPLKVSLTGAPPQATPAMLRKKDSSGKSYEIYNQEKQNSCGPACLYMVLKELTHLRRMTEAELQDLAGLHQQGLANTGATSSSHNWESQGSVLTSLVPVLTTNGVKAKAHKGSADAVDNALKQCTNNYRGIVGWYWTSSATTNEKRGGHWTVCAGLTPDKSKLIILDPWYSDVVQYVDINAKDANGYLRYTPVDNSGSTKSYGWCDWSFDAVLTTNPS</sequence>
<dbReference type="EMBL" id="JAAIJQ010000006">
    <property type="protein sequence ID" value="NEV60941.1"/>
    <property type="molecule type" value="Genomic_DNA"/>
</dbReference>
<dbReference type="InterPro" id="IPR039564">
    <property type="entry name" value="Peptidase_C39-like"/>
</dbReference>
<keyword evidence="3" id="KW-1185">Reference proteome</keyword>
<gene>
    <name evidence="2" type="ORF">G3446_03345</name>
</gene>
<name>A0A6M0JVK1_9GAMM</name>
<dbReference type="RefSeq" id="WP_164450990.1">
    <property type="nucleotide sequence ID" value="NZ_JAAIJQ010000006.1"/>
</dbReference>
<evidence type="ECO:0000313" key="2">
    <source>
        <dbReference type="EMBL" id="NEV60941.1"/>
    </source>
</evidence>
<feature type="domain" description="Peptidase C39-like" evidence="1">
    <location>
        <begin position="114"/>
        <end position="254"/>
    </location>
</feature>